<keyword evidence="3" id="KW-1185">Reference proteome</keyword>
<protein>
    <submittedName>
        <fullName evidence="2">STAS-like domain-containing protein</fullName>
    </submittedName>
</protein>
<dbReference type="RefSeq" id="WP_187593466.1">
    <property type="nucleotide sequence ID" value="NZ_CP060723.1"/>
</dbReference>
<name>A0A7G9QHX1_9SPHI</name>
<organism evidence="2 3">
    <name type="scientific">Pedobacter roseus</name>
    <dbReference type="NCBI Taxonomy" id="336820"/>
    <lineage>
        <taxon>Bacteria</taxon>
        <taxon>Pseudomonadati</taxon>
        <taxon>Bacteroidota</taxon>
        <taxon>Sphingobacteriia</taxon>
        <taxon>Sphingobacteriales</taxon>
        <taxon>Sphingobacteriaceae</taxon>
        <taxon>Pedobacter</taxon>
    </lineage>
</organism>
<gene>
    <name evidence="2" type="ORF">H9L23_02235</name>
</gene>
<dbReference type="KEGG" id="proe:H9L23_02235"/>
<feature type="domain" description="DUF4325" evidence="1">
    <location>
        <begin position="29"/>
        <end position="92"/>
    </location>
</feature>
<dbReference type="InterPro" id="IPR025474">
    <property type="entry name" value="DUF4325"/>
</dbReference>
<evidence type="ECO:0000313" key="2">
    <source>
        <dbReference type="EMBL" id="QNN42946.1"/>
    </source>
</evidence>
<dbReference type="Pfam" id="PF14213">
    <property type="entry name" value="DUF4325"/>
    <property type="match status" value="1"/>
</dbReference>
<evidence type="ECO:0000259" key="1">
    <source>
        <dbReference type="Pfam" id="PF14213"/>
    </source>
</evidence>
<sequence length="125" mass="14338">MTYNNYQTMEHLVIKDIIKSELAVSTEKGNEVFEIIDSYLQKNEKVELDFAGINIMITAFLNAAIGRLYGNKAYTTEFLNEHLKVENVEKEDRALFKDVIQRAKEYFANKEGSEKSSNDAIYGVD</sequence>
<dbReference type="AlphaFoldDB" id="A0A7G9QHX1"/>
<reference evidence="2 3" key="1">
    <citation type="submission" date="2020-08" db="EMBL/GenBank/DDBJ databases">
        <title>Genome sequence of Pedobacter roseus KACC 11594T.</title>
        <authorList>
            <person name="Hyun D.-W."/>
            <person name="Bae J.-W."/>
        </authorList>
    </citation>
    <scope>NUCLEOTIDE SEQUENCE [LARGE SCALE GENOMIC DNA]</scope>
    <source>
        <strain evidence="2 3">KACC 11594</strain>
    </source>
</reference>
<dbReference type="EMBL" id="CP060723">
    <property type="protein sequence ID" value="QNN42946.1"/>
    <property type="molecule type" value="Genomic_DNA"/>
</dbReference>
<accession>A0A7G9QHX1</accession>
<evidence type="ECO:0000313" key="3">
    <source>
        <dbReference type="Proteomes" id="UP000515806"/>
    </source>
</evidence>
<dbReference type="Proteomes" id="UP000515806">
    <property type="component" value="Chromosome"/>
</dbReference>
<proteinExistence type="predicted"/>